<proteinExistence type="predicted"/>
<comment type="caution">
    <text evidence="1">The sequence shown here is derived from an EMBL/GenBank/DDBJ whole genome shotgun (WGS) entry which is preliminary data.</text>
</comment>
<dbReference type="EMBL" id="LAZR01011476">
    <property type="protein sequence ID" value="KKM61474.1"/>
    <property type="molecule type" value="Genomic_DNA"/>
</dbReference>
<dbReference type="AlphaFoldDB" id="A0A0F9IVR1"/>
<dbReference type="SUPFAM" id="SSF69318">
    <property type="entry name" value="Integrin alpha N-terminal domain"/>
    <property type="match status" value="1"/>
</dbReference>
<organism evidence="1">
    <name type="scientific">marine sediment metagenome</name>
    <dbReference type="NCBI Taxonomy" id="412755"/>
    <lineage>
        <taxon>unclassified sequences</taxon>
        <taxon>metagenomes</taxon>
        <taxon>ecological metagenomes</taxon>
    </lineage>
</organism>
<evidence type="ECO:0000313" key="1">
    <source>
        <dbReference type="EMBL" id="KKM61474.1"/>
    </source>
</evidence>
<accession>A0A0F9IVR1</accession>
<name>A0A0F9IVR1_9ZZZZ</name>
<protein>
    <submittedName>
        <fullName evidence="1">Uncharacterized protein</fullName>
    </submittedName>
</protein>
<sequence>MARGWYADTEGVLCGYFNGDAILDVVATGRATYVVMGNGDGTFADPIYISTGTTYAAAGGTLTTTAIST</sequence>
<reference evidence="1" key="1">
    <citation type="journal article" date="2015" name="Nature">
        <title>Complex archaea that bridge the gap between prokaryotes and eukaryotes.</title>
        <authorList>
            <person name="Spang A."/>
            <person name="Saw J.H."/>
            <person name="Jorgensen S.L."/>
            <person name="Zaremba-Niedzwiedzka K."/>
            <person name="Martijn J."/>
            <person name="Lind A.E."/>
            <person name="van Eijk R."/>
            <person name="Schleper C."/>
            <person name="Guy L."/>
            <person name="Ettema T.J."/>
        </authorList>
    </citation>
    <scope>NUCLEOTIDE SEQUENCE</scope>
</reference>
<dbReference type="InterPro" id="IPR028994">
    <property type="entry name" value="Integrin_alpha_N"/>
</dbReference>
<gene>
    <name evidence="1" type="ORF">LCGC14_1531360</name>
</gene>